<sequence length="83" mass="10224">MFQRPRTVALEYEEPGMYGARLIAPTRPFDRVWLRRFPYNDIKTCFQRIRESQINLVVTPRAERSSKWRRCQVVKHVRRFWLL</sequence>
<organism evidence="1 2">
    <name type="scientific">Stylosanthes scabra</name>
    <dbReference type="NCBI Taxonomy" id="79078"/>
    <lineage>
        <taxon>Eukaryota</taxon>
        <taxon>Viridiplantae</taxon>
        <taxon>Streptophyta</taxon>
        <taxon>Embryophyta</taxon>
        <taxon>Tracheophyta</taxon>
        <taxon>Spermatophyta</taxon>
        <taxon>Magnoliopsida</taxon>
        <taxon>eudicotyledons</taxon>
        <taxon>Gunneridae</taxon>
        <taxon>Pentapetalae</taxon>
        <taxon>rosids</taxon>
        <taxon>fabids</taxon>
        <taxon>Fabales</taxon>
        <taxon>Fabaceae</taxon>
        <taxon>Papilionoideae</taxon>
        <taxon>50 kb inversion clade</taxon>
        <taxon>dalbergioids sensu lato</taxon>
        <taxon>Dalbergieae</taxon>
        <taxon>Pterocarpus clade</taxon>
        <taxon>Stylosanthes</taxon>
    </lineage>
</organism>
<protein>
    <submittedName>
        <fullName evidence="1">Uncharacterized protein</fullName>
    </submittedName>
</protein>
<evidence type="ECO:0000313" key="2">
    <source>
        <dbReference type="Proteomes" id="UP001341840"/>
    </source>
</evidence>
<proteinExistence type="predicted"/>
<gene>
    <name evidence="1" type="ORF">PIB30_018175</name>
</gene>
<reference evidence="1 2" key="1">
    <citation type="journal article" date="2023" name="Plants (Basel)">
        <title>Bridging the Gap: Combining Genomics and Transcriptomics Approaches to Understand Stylosanthes scabra, an Orphan Legume from the Brazilian Caatinga.</title>
        <authorList>
            <person name="Ferreira-Neto J.R.C."/>
            <person name="da Silva M.D."/>
            <person name="Binneck E."/>
            <person name="de Melo N.F."/>
            <person name="da Silva R.H."/>
            <person name="de Melo A.L.T.M."/>
            <person name="Pandolfi V."/>
            <person name="Bustamante F.O."/>
            <person name="Brasileiro-Vidal A.C."/>
            <person name="Benko-Iseppon A.M."/>
        </authorList>
    </citation>
    <scope>NUCLEOTIDE SEQUENCE [LARGE SCALE GENOMIC DNA]</scope>
    <source>
        <tissue evidence="1">Leaves</tissue>
    </source>
</reference>
<dbReference type="EMBL" id="JASCZI010060469">
    <property type="protein sequence ID" value="MED6132337.1"/>
    <property type="molecule type" value="Genomic_DNA"/>
</dbReference>
<name>A0ABU6S7M9_9FABA</name>
<accession>A0ABU6S7M9</accession>
<dbReference type="Proteomes" id="UP001341840">
    <property type="component" value="Unassembled WGS sequence"/>
</dbReference>
<comment type="caution">
    <text evidence="1">The sequence shown here is derived from an EMBL/GenBank/DDBJ whole genome shotgun (WGS) entry which is preliminary data.</text>
</comment>
<evidence type="ECO:0000313" key="1">
    <source>
        <dbReference type="EMBL" id="MED6132337.1"/>
    </source>
</evidence>
<keyword evidence="2" id="KW-1185">Reference proteome</keyword>